<accession>A0AAD7PES1</accession>
<reference evidence="1" key="1">
    <citation type="journal article" date="2023" name="Science">
        <title>Elucidation of the pathway for biosynthesis of saponin adjuvants from the soapbark tree.</title>
        <authorList>
            <person name="Reed J."/>
            <person name="Orme A."/>
            <person name="El-Demerdash A."/>
            <person name="Owen C."/>
            <person name="Martin L.B.B."/>
            <person name="Misra R.C."/>
            <person name="Kikuchi S."/>
            <person name="Rejzek M."/>
            <person name="Martin A.C."/>
            <person name="Harkess A."/>
            <person name="Leebens-Mack J."/>
            <person name="Louveau T."/>
            <person name="Stephenson M.J."/>
            <person name="Osbourn A."/>
        </authorList>
    </citation>
    <scope>NUCLEOTIDE SEQUENCE</scope>
    <source>
        <strain evidence="1">S10</strain>
    </source>
</reference>
<dbReference type="EMBL" id="JARAOO010000010">
    <property type="protein sequence ID" value="KAJ7952140.1"/>
    <property type="molecule type" value="Genomic_DNA"/>
</dbReference>
<organism evidence="1 2">
    <name type="scientific">Quillaja saponaria</name>
    <name type="common">Soap bark tree</name>
    <dbReference type="NCBI Taxonomy" id="32244"/>
    <lineage>
        <taxon>Eukaryota</taxon>
        <taxon>Viridiplantae</taxon>
        <taxon>Streptophyta</taxon>
        <taxon>Embryophyta</taxon>
        <taxon>Tracheophyta</taxon>
        <taxon>Spermatophyta</taxon>
        <taxon>Magnoliopsida</taxon>
        <taxon>eudicotyledons</taxon>
        <taxon>Gunneridae</taxon>
        <taxon>Pentapetalae</taxon>
        <taxon>rosids</taxon>
        <taxon>fabids</taxon>
        <taxon>Fabales</taxon>
        <taxon>Quillajaceae</taxon>
        <taxon>Quillaja</taxon>
    </lineage>
</organism>
<evidence type="ECO:0000313" key="1">
    <source>
        <dbReference type="EMBL" id="KAJ7952140.1"/>
    </source>
</evidence>
<dbReference type="KEGG" id="qsa:O6P43_024036"/>
<protein>
    <submittedName>
        <fullName evidence="1">Leucine-rich repeat</fullName>
    </submittedName>
</protein>
<dbReference type="AlphaFoldDB" id="A0AAD7PES1"/>
<dbReference type="Proteomes" id="UP001163823">
    <property type="component" value="Chromosome 10"/>
</dbReference>
<evidence type="ECO:0000313" key="2">
    <source>
        <dbReference type="Proteomes" id="UP001163823"/>
    </source>
</evidence>
<comment type="caution">
    <text evidence="1">The sequence shown here is derived from an EMBL/GenBank/DDBJ whole genome shotgun (WGS) entry which is preliminary data.</text>
</comment>
<keyword evidence="2" id="KW-1185">Reference proteome</keyword>
<gene>
    <name evidence="1" type="ORF">O6P43_024036</name>
</gene>
<name>A0AAD7PES1_QUISA</name>
<sequence>MGEKENVIKEEENWRRQERFPSKLADACSAIVSSIHFCSRIGANLKNLNLGGTRISSEEVGSLVGHVPNLENLS</sequence>
<proteinExistence type="predicted"/>